<feature type="domain" description="BRCT" evidence="6">
    <location>
        <begin position="536"/>
        <end position="650"/>
    </location>
</feature>
<evidence type="ECO:0000313" key="8">
    <source>
        <dbReference type="Proteomes" id="UP000230233"/>
    </source>
</evidence>
<evidence type="ECO:0000256" key="3">
    <source>
        <dbReference type="PROSITE-ProRule" id="PRU00023"/>
    </source>
</evidence>
<dbReference type="InterPro" id="IPR002110">
    <property type="entry name" value="Ankyrin_rpt"/>
</dbReference>
<dbReference type="SUPFAM" id="SSF48403">
    <property type="entry name" value="Ankyrin repeat"/>
    <property type="match status" value="1"/>
</dbReference>
<dbReference type="GO" id="GO:0070531">
    <property type="term" value="C:BRCA1-A complex"/>
    <property type="evidence" value="ECO:0007669"/>
    <property type="project" value="TreeGrafter"/>
</dbReference>
<dbReference type="OrthoDB" id="5874160at2759"/>
<dbReference type="AlphaFoldDB" id="A0A2G5V8V2"/>
<dbReference type="PROSITE" id="PS50297">
    <property type="entry name" value="ANK_REP_REGION"/>
    <property type="match status" value="1"/>
</dbReference>
<evidence type="ECO:0000256" key="5">
    <source>
        <dbReference type="SAM" id="Phobius"/>
    </source>
</evidence>
<dbReference type="Gene3D" id="1.25.40.20">
    <property type="entry name" value="Ankyrin repeat-containing domain"/>
    <property type="match status" value="1"/>
</dbReference>
<dbReference type="PANTHER" id="PTHR24171">
    <property type="entry name" value="ANKYRIN REPEAT DOMAIN-CONTAINING PROTEIN 39-RELATED"/>
    <property type="match status" value="1"/>
</dbReference>
<dbReference type="InterPro" id="IPR036770">
    <property type="entry name" value="Ankyrin_rpt-contain_sf"/>
</dbReference>
<keyword evidence="8" id="KW-1185">Reference proteome</keyword>
<dbReference type="GO" id="GO:0085020">
    <property type="term" value="P:protein K6-linked ubiquitination"/>
    <property type="evidence" value="ECO:0007669"/>
    <property type="project" value="TreeGrafter"/>
</dbReference>
<reference evidence="8" key="1">
    <citation type="submission" date="2017-10" db="EMBL/GenBank/DDBJ databases">
        <title>Rapid genome shrinkage in a self-fertile nematode reveals novel sperm competition proteins.</title>
        <authorList>
            <person name="Yin D."/>
            <person name="Schwarz E.M."/>
            <person name="Thomas C.G."/>
            <person name="Felde R.L."/>
            <person name="Korf I.F."/>
            <person name="Cutter A.D."/>
            <person name="Schartner C.M."/>
            <person name="Ralston E.J."/>
            <person name="Meyer B.J."/>
            <person name="Haag E.S."/>
        </authorList>
    </citation>
    <scope>NUCLEOTIDE SEQUENCE [LARGE SCALE GENOMIC DNA]</scope>
    <source>
        <strain evidence="8">JU1422</strain>
    </source>
</reference>
<keyword evidence="5" id="KW-1133">Transmembrane helix</keyword>
<feature type="compositionally biased region" description="Low complexity" evidence="4">
    <location>
        <begin position="15"/>
        <end position="27"/>
    </location>
</feature>
<evidence type="ECO:0000256" key="1">
    <source>
        <dbReference type="ARBA" id="ARBA00022737"/>
    </source>
</evidence>
<proteinExistence type="predicted"/>
<keyword evidence="1" id="KW-0677">Repeat</keyword>
<evidence type="ECO:0000256" key="4">
    <source>
        <dbReference type="SAM" id="MobiDB-lite"/>
    </source>
</evidence>
<feature type="transmembrane region" description="Helical" evidence="5">
    <location>
        <begin position="234"/>
        <end position="262"/>
    </location>
</feature>
<comment type="caution">
    <text evidence="7">The sequence shown here is derived from an EMBL/GenBank/DDBJ whole genome shotgun (WGS) entry which is preliminary data.</text>
</comment>
<keyword evidence="5" id="KW-0472">Membrane</keyword>
<protein>
    <recommendedName>
        <fullName evidence="6">BRCT domain-containing protein</fullName>
    </recommendedName>
</protein>
<sequence>MAEALPSFQMGLKTLSSSAVSSNSKTSENSKSKSDDPKSKRAKRSASEIDVNRQSLLEFAFATRSLELIKKIGHMKMDFETVYREGAHVVGMISNITNLEKRKMMEDAWKDFTVIKKDLETFRIKNIRSVNAIWGPPEKTLVDIGRVYKSILVFTFFKQEEVRKMRDSLRYLDIPNIELEKALDNLEELLFMDWGLVYTNFQKISSILPGLQKEFSEFFAPPDDDKEDDFGMKIIMYIGIVFGTLIVLALVVFSVVMCVLVSDPDEKLPPPKEPVYTVLQVHQLEHTYMQLQDARLDINKIDKNGDTPIYQAIRKGDFAAVEDLLNKGAILDASCNGAQCRTALFELVLKKKETLISKFLKAGANPNISNANGDSVVKFAGKYGMSELFQNRYERKQYELPRILPKVPRYWKVLVMNHRCVKLLYKRFLPRRIKNHITWGYKEGMDLDSFSHIVVPDNLLYDDVTLKLDDENLLAFRLLGCWANLMSVEWFKALADKKIHENAMNSDCRYFLRNVEYRGTLNYDTILKQKNSIHQLRPGLLTNTVITILPTKNDRRNKQREEIQKLIEQFGGEYSTEVILAGQEMREMPYYAVDIDNLAVQNRIWILKYSDSDYGSKWQESPMLVTLSDIQLLFECIARWELLHFENDIVKAVYNKRALRR</sequence>
<dbReference type="SMART" id="SM00248">
    <property type="entry name" value="ANK"/>
    <property type="match status" value="2"/>
</dbReference>
<evidence type="ECO:0000256" key="2">
    <source>
        <dbReference type="ARBA" id="ARBA00023043"/>
    </source>
</evidence>
<evidence type="ECO:0000259" key="6">
    <source>
        <dbReference type="PROSITE" id="PS50172"/>
    </source>
</evidence>
<dbReference type="PROSITE" id="PS50172">
    <property type="entry name" value="BRCT"/>
    <property type="match status" value="1"/>
</dbReference>
<feature type="compositionally biased region" description="Basic and acidic residues" evidence="4">
    <location>
        <begin position="28"/>
        <end position="47"/>
    </location>
</feature>
<evidence type="ECO:0000313" key="7">
    <source>
        <dbReference type="EMBL" id="PIC48137.1"/>
    </source>
</evidence>
<dbReference type="GO" id="GO:0031436">
    <property type="term" value="C:BRCA1-BARD1 complex"/>
    <property type="evidence" value="ECO:0007669"/>
    <property type="project" value="TreeGrafter"/>
</dbReference>
<organism evidence="7 8">
    <name type="scientific">Caenorhabditis nigoni</name>
    <dbReference type="NCBI Taxonomy" id="1611254"/>
    <lineage>
        <taxon>Eukaryota</taxon>
        <taxon>Metazoa</taxon>
        <taxon>Ecdysozoa</taxon>
        <taxon>Nematoda</taxon>
        <taxon>Chromadorea</taxon>
        <taxon>Rhabditida</taxon>
        <taxon>Rhabditina</taxon>
        <taxon>Rhabditomorpha</taxon>
        <taxon>Rhabditoidea</taxon>
        <taxon>Rhabditidae</taxon>
        <taxon>Peloderinae</taxon>
        <taxon>Caenorhabditis</taxon>
    </lineage>
</organism>
<dbReference type="EMBL" id="PDUG01000002">
    <property type="protein sequence ID" value="PIC48137.1"/>
    <property type="molecule type" value="Genomic_DNA"/>
</dbReference>
<feature type="region of interest" description="Disordered" evidence="4">
    <location>
        <begin position="15"/>
        <end position="47"/>
    </location>
</feature>
<dbReference type="PROSITE" id="PS50088">
    <property type="entry name" value="ANK_REPEAT"/>
    <property type="match status" value="1"/>
</dbReference>
<dbReference type="PANTHER" id="PTHR24171:SF8">
    <property type="entry name" value="BRCA1-ASSOCIATED RING DOMAIN PROTEIN 1"/>
    <property type="match status" value="1"/>
</dbReference>
<gene>
    <name evidence="7" type="primary">Cnig_chr_II.g7231</name>
    <name evidence="7" type="ORF">B9Z55_007231</name>
</gene>
<feature type="repeat" description="ANK" evidence="3">
    <location>
        <begin position="304"/>
        <end position="336"/>
    </location>
</feature>
<dbReference type="InterPro" id="IPR001357">
    <property type="entry name" value="BRCT_dom"/>
</dbReference>
<keyword evidence="5" id="KW-0812">Transmembrane</keyword>
<keyword evidence="2 3" id="KW-0040">ANK repeat</keyword>
<dbReference type="GO" id="GO:0004842">
    <property type="term" value="F:ubiquitin-protein transferase activity"/>
    <property type="evidence" value="ECO:0007669"/>
    <property type="project" value="TreeGrafter"/>
</dbReference>
<name>A0A2G5V8V2_9PELO</name>
<dbReference type="Proteomes" id="UP000230233">
    <property type="component" value="Chromosome II"/>
</dbReference>
<accession>A0A2G5V8V2</accession>